<dbReference type="EMBL" id="CP001739">
    <property type="protein sequence ID" value="ACZ08120.1"/>
    <property type="molecule type" value="Genomic_DNA"/>
</dbReference>
<keyword evidence="2" id="KW-1185">Reference proteome</keyword>
<dbReference type="RefSeq" id="WP_012860716.1">
    <property type="nucleotide sequence ID" value="NC_013517.1"/>
</dbReference>
<dbReference type="Pfam" id="PF16784">
    <property type="entry name" value="HNHc_6"/>
    <property type="match status" value="1"/>
</dbReference>
<dbReference type="STRING" id="526218.Sterm_1253"/>
<protein>
    <submittedName>
        <fullName evidence="1">Uncharacterized protein</fullName>
    </submittedName>
</protein>
<reference evidence="1 2" key="2">
    <citation type="journal article" date="2010" name="Stand. Genomic Sci.">
        <title>Complete genome sequence of Sebaldella termitidis type strain (NCTC 11300).</title>
        <authorList>
            <person name="Harmon-Smith M."/>
            <person name="Celia L."/>
            <person name="Chertkov O."/>
            <person name="Lapidus A."/>
            <person name="Copeland A."/>
            <person name="Glavina Del Rio T."/>
            <person name="Nolan M."/>
            <person name="Lucas S."/>
            <person name="Tice H."/>
            <person name="Cheng J.F."/>
            <person name="Han C."/>
            <person name="Detter J.C."/>
            <person name="Bruce D."/>
            <person name="Goodwin L."/>
            <person name="Pitluck S."/>
            <person name="Pati A."/>
            <person name="Liolios K."/>
            <person name="Ivanova N."/>
            <person name="Mavromatis K."/>
            <person name="Mikhailova N."/>
            <person name="Chen A."/>
            <person name="Palaniappan K."/>
            <person name="Land M."/>
            <person name="Hauser L."/>
            <person name="Chang Y.J."/>
            <person name="Jeffries C.D."/>
            <person name="Brettin T."/>
            <person name="Goker M."/>
            <person name="Beck B."/>
            <person name="Bristow J."/>
            <person name="Eisen J.A."/>
            <person name="Markowitz V."/>
            <person name="Hugenholtz P."/>
            <person name="Kyrpides N.C."/>
            <person name="Klenk H.P."/>
            <person name="Chen F."/>
        </authorList>
    </citation>
    <scope>NUCLEOTIDE SEQUENCE [LARGE SCALE GENOMIC DNA]</scope>
    <source>
        <strain evidence="2">ATCC 33386 / NCTC 11300</strain>
    </source>
</reference>
<dbReference type="HOGENOM" id="CLU_085718_1_0_0"/>
<accession>D1AH86</accession>
<dbReference type="KEGG" id="str:Sterm_1253"/>
<dbReference type="Proteomes" id="UP000000845">
    <property type="component" value="Chromosome"/>
</dbReference>
<gene>
    <name evidence="1" type="ordered locus">Sterm_1253</name>
</gene>
<dbReference type="InterPro" id="IPR041242">
    <property type="entry name" value="HNHc_6"/>
</dbReference>
<dbReference type="eggNOG" id="ENOG50336DB">
    <property type="taxonomic scope" value="Bacteria"/>
</dbReference>
<dbReference type="AlphaFoldDB" id="D1AH86"/>
<evidence type="ECO:0000313" key="2">
    <source>
        <dbReference type="Proteomes" id="UP000000845"/>
    </source>
</evidence>
<name>D1AH86_SEBTE</name>
<proteinExistence type="predicted"/>
<sequence>MALAEITKNKILLTVPVQEVTPDIKTELEEVLNNYPIEVIPKKMMSIEQMRLIYVLFHQWAEEEAGGDYLYIKDVLIGEFCSKYEIPGFSTSPYKANTLDMETATQFIQFIIELGIQENRVLYIRDKNQNYKHIRTIVPDIQKYVIACLRNRVCAICGKRHDEYNTVELHHWKSVASAVGTYENDDGLSTPFISLCTEHHQEFHHRGVESFKDKYHIEGVYLNEKLVIELKEIYTNHFKAFKEK</sequence>
<organism evidence="1 2">
    <name type="scientific">Sebaldella termitidis (strain ATCC 33386 / NCTC 11300)</name>
    <dbReference type="NCBI Taxonomy" id="526218"/>
    <lineage>
        <taxon>Bacteria</taxon>
        <taxon>Fusobacteriati</taxon>
        <taxon>Fusobacteriota</taxon>
        <taxon>Fusobacteriia</taxon>
        <taxon>Fusobacteriales</taxon>
        <taxon>Leptotrichiaceae</taxon>
        <taxon>Sebaldella</taxon>
    </lineage>
</organism>
<evidence type="ECO:0000313" key="1">
    <source>
        <dbReference type="EMBL" id="ACZ08120.1"/>
    </source>
</evidence>
<reference evidence="2" key="1">
    <citation type="submission" date="2009-09" db="EMBL/GenBank/DDBJ databases">
        <title>The complete chromosome of Sebaldella termitidis ATCC 33386.</title>
        <authorList>
            <consortium name="US DOE Joint Genome Institute (JGI-PGF)"/>
            <person name="Lucas S."/>
            <person name="Copeland A."/>
            <person name="Lapidus A."/>
            <person name="Glavina del Rio T."/>
            <person name="Dalin E."/>
            <person name="Tice H."/>
            <person name="Bruce D."/>
            <person name="Goodwin L."/>
            <person name="Pitluck S."/>
            <person name="Kyrpides N."/>
            <person name="Mavromatis K."/>
            <person name="Ivanova N."/>
            <person name="Mikhailova N."/>
            <person name="Sims D."/>
            <person name="Meincke L."/>
            <person name="Brettin T."/>
            <person name="Detter J.C."/>
            <person name="Han C."/>
            <person name="Larimer F."/>
            <person name="Land M."/>
            <person name="Hauser L."/>
            <person name="Markowitz V."/>
            <person name="Cheng J.F."/>
            <person name="Hugenholtz P."/>
            <person name="Woyke T."/>
            <person name="Wu D."/>
            <person name="Eisen J.A."/>
        </authorList>
    </citation>
    <scope>NUCLEOTIDE SEQUENCE [LARGE SCALE GENOMIC DNA]</scope>
    <source>
        <strain evidence="2">ATCC 33386 / NCTC 11300</strain>
    </source>
</reference>